<organism evidence="3 4">
    <name type="scientific">Puccinia graminis f. sp. tritici</name>
    <dbReference type="NCBI Taxonomy" id="56615"/>
    <lineage>
        <taxon>Eukaryota</taxon>
        <taxon>Fungi</taxon>
        <taxon>Dikarya</taxon>
        <taxon>Basidiomycota</taxon>
        <taxon>Pucciniomycotina</taxon>
        <taxon>Pucciniomycetes</taxon>
        <taxon>Pucciniales</taxon>
        <taxon>Pucciniaceae</taxon>
        <taxon>Puccinia</taxon>
    </lineage>
</organism>
<dbReference type="EMBL" id="VSWC01000079">
    <property type="protein sequence ID" value="KAA1094307.1"/>
    <property type="molecule type" value="Genomic_DNA"/>
</dbReference>
<evidence type="ECO:0000256" key="1">
    <source>
        <dbReference type="SAM" id="MobiDB-lite"/>
    </source>
</evidence>
<evidence type="ECO:0000313" key="5">
    <source>
        <dbReference type="Proteomes" id="UP000325313"/>
    </source>
</evidence>
<name>A0A5B0NYG0_PUCGR</name>
<proteinExistence type="predicted"/>
<keyword evidence="4" id="KW-1185">Reference proteome</keyword>
<evidence type="ECO:0000313" key="4">
    <source>
        <dbReference type="Proteomes" id="UP000324748"/>
    </source>
</evidence>
<protein>
    <submittedName>
        <fullName evidence="3">Uncharacterized protein</fullName>
    </submittedName>
</protein>
<sequence length="123" mass="13145">MFRAGREFFFDGFVMGWDLKEHEAIIQVLSVSPVAIGNQILSTKAPGVTPKSSPVNIGRKFITFKEAGLDNKGEGTSTTGNIGSLIESEEDIPLARTMSNKGKGKGPATSPVFKRKHNGVGPI</sequence>
<evidence type="ECO:0000313" key="3">
    <source>
        <dbReference type="EMBL" id="KAA1094307.1"/>
    </source>
</evidence>
<accession>A0A5B0NYG0</accession>
<dbReference type="AlphaFoldDB" id="A0A5B0NYG0"/>
<dbReference type="OrthoDB" id="10576967at2759"/>
<evidence type="ECO:0000313" key="2">
    <source>
        <dbReference type="EMBL" id="KAA1083201.1"/>
    </source>
</evidence>
<dbReference type="EMBL" id="VDEP01000438">
    <property type="protein sequence ID" value="KAA1083201.1"/>
    <property type="molecule type" value="Genomic_DNA"/>
</dbReference>
<dbReference type="Proteomes" id="UP000324748">
    <property type="component" value="Unassembled WGS sequence"/>
</dbReference>
<gene>
    <name evidence="3" type="ORF">PGT21_017393</name>
    <name evidence="2" type="ORF">PGTUg99_003564</name>
</gene>
<dbReference type="Proteomes" id="UP000325313">
    <property type="component" value="Unassembled WGS sequence"/>
</dbReference>
<feature type="compositionally biased region" description="Basic residues" evidence="1">
    <location>
        <begin position="113"/>
        <end position="123"/>
    </location>
</feature>
<feature type="region of interest" description="Disordered" evidence="1">
    <location>
        <begin position="97"/>
        <end position="123"/>
    </location>
</feature>
<comment type="caution">
    <text evidence="3">The sequence shown here is derived from an EMBL/GenBank/DDBJ whole genome shotgun (WGS) entry which is preliminary data.</text>
</comment>
<reference evidence="4 5" key="1">
    <citation type="submission" date="2019-05" db="EMBL/GenBank/DDBJ databases">
        <title>Emergence of the Ug99 lineage of the wheat stem rust pathogen through somatic hybridization.</title>
        <authorList>
            <person name="Li F."/>
            <person name="Upadhyaya N.M."/>
            <person name="Sperschneider J."/>
            <person name="Matny O."/>
            <person name="Nguyen-Phuc H."/>
            <person name="Mago R."/>
            <person name="Raley C."/>
            <person name="Miller M.E."/>
            <person name="Silverstein K.A.T."/>
            <person name="Henningsen E."/>
            <person name="Hirsch C.D."/>
            <person name="Visser B."/>
            <person name="Pretorius Z.A."/>
            <person name="Steffenson B.J."/>
            <person name="Schwessinger B."/>
            <person name="Dodds P.N."/>
            <person name="Figueroa M."/>
        </authorList>
    </citation>
    <scope>NUCLEOTIDE SEQUENCE [LARGE SCALE GENOMIC DNA]</scope>
    <source>
        <strain evidence="3">21-0</strain>
        <strain evidence="2 5">Ug99</strain>
    </source>
</reference>